<dbReference type="InterPro" id="IPR001610">
    <property type="entry name" value="PAC"/>
</dbReference>
<dbReference type="InterPro" id="IPR000160">
    <property type="entry name" value="GGDEF_dom"/>
</dbReference>
<dbReference type="EMBL" id="CP044222">
    <property type="protein sequence ID" value="QEW07365.1"/>
    <property type="molecule type" value="Genomic_DNA"/>
</dbReference>
<accession>A0A5J6LFQ2</accession>
<dbReference type="InterPro" id="IPR029787">
    <property type="entry name" value="Nucleotide_cyclase"/>
</dbReference>
<proteinExistence type="predicted"/>
<dbReference type="GO" id="GO:0003824">
    <property type="term" value="F:catalytic activity"/>
    <property type="evidence" value="ECO:0007669"/>
    <property type="project" value="UniProtKB-ARBA"/>
</dbReference>
<feature type="domain" description="PAC" evidence="4">
    <location>
        <begin position="533"/>
        <end position="585"/>
    </location>
</feature>
<dbReference type="Gene3D" id="3.30.450.20">
    <property type="entry name" value="PAS domain"/>
    <property type="match status" value="3"/>
</dbReference>
<comment type="cofactor">
    <cofactor evidence="1">
        <name>Mg(2+)</name>
        <dbReference type="ChEBI" id="CHEBI:18420"/>
    </cofactor>
</comment>
<dbReference type="SMART" id="SM00091">
    <property type="entry name" value="PAS"/>
    <property type="match status" value="2"/>
</dbReference>
<dbReference type="SUPFAM" id="SSF55785">
    <property type="entry name" value="PYP-like sensor domain (PAS domain)"/>
    <property type="match status" value="2"/>
</dbReference>
<dbReference type="KEGG" id="nik:F5I99_13140"/>
<dbReference type="AlphaFoldDB" id="A0A5J6LFQ2"/>
<dbReference type="NCBIfam" id="TIGR00229">
    <property type="entry name" value="sensory_box"/>
    <property type="match status" value="2"/>
</dbReference>
<keyword evidence="2" id="KW-0812">Transmembrane</keyword>
<evidence type="ECO:0000259" key="4">
    <source>
        <dbReference type="PROSITE" id="PS50113"/>
    </source>
</evidence>
<keyword evidence="2" id="KW-1133">Transmembrane helix</keyword>
<dbReference type="Gene3D" id="3.30.70.270">
    <property type="match status" value="1"/>
</dbReference>
<dbReference type="NCBIfam" id="TIGR00254">
    <property type="entry name" value="GGDEF"/>
    <property type="match status" value="1"/>
</dbReference>
<evidence type="ECO:0000256" key="2">
    <source>
        <dbReference type="SAM" id="Phobius"/>
    </source>
</evidence>
<keyword evidence="7" id="KW-1185">Reference proteome</keyword>
<feature type="domain" description="GGDEF" evidence="5">
    <location>
        <begin position="617"/>
        <end position="751"/>
    </location>
</feature>
<dbReference type="PROSITE" id="PS50112">
    <property type="entry name" value="PAS"/>
    <property type="match status" value="2"/>
</dbReference>
<evidence type="ECO:0000259" key="3">
    <source>
        <dbReference type="PROSITE" id="PS50112"/>
    </source>
</evidence>
<dbReference type="PANTHER" id="PTHR46663:SF3">
    <property type="entry name" value="SLL0267 PROTEIN"/>
    <property type="match status" value="1"/>
</dbReference>
<evidence type="ECO:0000256" key="1">
    <source>
        <dbReference type="ARBA" id="ARBA00001946"/>
    </source>
</evidence>
<dbReference type="InterPro" id="IPR000014">
    <property type="entry name" value="PAS"/>
</dbReference>
<feature type="domain" description="PAS" evidence="3">
    <location>
        <begin position="460"/>
        <end position="506"/>
    </location>
</feature>
<keyword evidence="2" id="KW-0472">Membrane</keyword>
<feature type="domain" description="PAS" evidence="3">
    <location>
        <begin position="331"/>
        <end position="377"/>
    </location>
</feature>
<dbReference type="Proteomes" id="UP000325606">
    <property type="component" value="Chromosome"/>
</dbReference>
<dbReference type="FunFam" id="3.30.70.270:FF:000001">
    <property type="entry name" value="Diguanylate cyclase domain protein"/>
    <property type="match status" value="1"/>
</dbReference>
<dbReference type="SUPFAM" id="SSF55073">
    <property type="entry name" value="Nucleotide cyclase"/>
    <property type="match status" value="1"/>
</dbReference>
<dbReference type="SMART" id="SM00086">
    <property type="entry name" value="PAC"/>
    <property type="match status" value="2"/>
</dbReference>
<dbReference type="InterPro" id="IPR052163">
    <property type="entry name" value="DGC-Regulatory_Protein"/>
</dbReference>
<sequence>MNISYLTMPGRIIKHRRLALLFLTLLCALFAAVFLSLWSSFKHSVEQTQQRIIFQSQLLERSVTRTLDSVESAMISLDTLFSQQAEGGVSVAPIEGLRQRVDEMIHFAPHIRQIIITQGTGVLVDSTGRSEGREIDLGRIGLDPNTADGSRISRLRIISRVDQHFLSLFDQQEAISPHPVMVTGLRSGFQSLTGESYWILVALNPEYFTDFFLTEEVENTLQQEISLLSYDGERLVSMLPNAAELPPVGTFLQSGRHQQLYFTPDALHAWSLSSRYPLIISVTQSQRDFVRSWWQNNQAMLLVLCALVMLMLVSMAVLVREVMHRVSIQQQMALLSKAVDQSSAAVILTDNTQRVVYANPAVERLFGYSASDMLGKNPRFLGSTWTDRSTMDSLRQALQQGSDWEGELINRTAKGELMPVATRISAVLDETNSVSHFVGVLENITERKQHLEQLHQQNIKLSQLATVFTHAHEGIIICCPMGEILEVNDAFCVITGYDRADVLGKNPRLLHSGHHDAEFYESMWWSINTNGHWSGELWNRRKDGEVYVEHITITAVQDDSGDVLHYVSLFSDISRQKQQELRLQKLAHFDPLTGLPNRSLLHDRLQQAMHLTLRRERLIAVVFIDLDGFKRINDDFGHAAGDSLLCFLAEQMKQTLREGDTLARIGGDEFVAVLTDLADTQACEIALSRLLKAAMLEHQYKTEYFHVSASMGATLYPQVETVAPEQLLHQADQIMYAAKESGKNQFQIYDSNQNTVIQKQLCLS</sequence>
<evidence type="ECO:0000313" key="7">
    <source>
        <dbReference type="Proteomes" id="UP000325606"/>
    </source>
</evidence>
<reference evidence="6 7" key="1">
    <citation type="submission" date="2019-09" db="EMBL/GenBank/DDBJ databases">
        <title>Nitrincola iocasae sp. nov., a bacterium isolated from the sediment collected at a cold seep field in South China Sea.</title>
        <authorList>
            <person name="Zhang H."/>
            <person name="Wang H."/>
            <person name="Li C."/>
        </authorList>
    </citation>
    <scope>NUCLEOTIDE SEQUENCE [LARGE SCALE GENOMIC DNA]</scope>
    <source>
        <strain evidence="6 7">KXZD1103</strain>
    </source>
</reference>
<dbReference type="Pfam" id="PF13426">
    <property type="entry name" value="PAS_9"/>
    <property type="match status" value="2"/>
</dbReference>
<gene>
    <name evidence="6" type="ORF">F5I99_13140</name>
</gene>
<dbReference type="CDD" id="cd00130">
    <property type="entry name" value="PAS"/>
    <property type="match status" value="2"/>
</dbReference>
<dbReference type="SMART" id="SM00267">
    <property type="entry name" value="GGDEF"/>
    <property type="match status" value="1"/>
</dbReference>
<evidence type="ECO:0000313" key="6">
    <source>
        <dbReference type="EMBL" id="QEW07365.1"/>
    </source>
</evidence>
<dbReference type="PROSITE" id="PS50887">
    <property type="entry name" value="GGDEF"/>
    <property type="match status" value="1"/>
</dbReference>
<dbReference type="InterPro" id="IPR043128">
    <property type="entry name" value="Rev_trsase/Diguanyl_cyclase"/>
</dbReference>
<feature type="transmembrane region" description="Helical" evidence="2">
    <location>
        <begin position="299"/>
        <end position="319"/>
    </location>
</feature>
<dbReference type="PROSITE" id="PS50113">
    <property type="entry name" value="PAC"/>
    <property type="match status" value="2"/>
</dbReference>
<evidence type="ECO:0000259" key="5">
    <source>
        <dbReference type="PROSITE" id="PS50887"/>
    </source>
</evidence>
<dbReference type="PANTHER" id="PTHR46663">
    <property type="entry name" value="DIGUANYLATE CYCLASE DGCT-RELATED"/>
    <property type="match status" value="1"/>
</dbReference>
<name>A0A5J6LFQ2_9GAMM</name>
<organism evidence="6 7">
    <name type="scientific">Nitrincola iocasae</name>
    <dbReference type="NCBI Taxonomy" id="2614693"/>
    <lineage>
        <taxon>Bacteria</taxon>
        <taxon>Pseudomonadati</taxon>
        <taxon>Pseudomonadota</taxon>
        <taxon>Gammaproteobacteria</taxon>
        <taxon>Oceanospirillales</taxon>
        <taxon>Oceanospirillaceae</taxon>
        <taxon>Nitrincola</taxon>
    </lineage>
</organism>
<feature type="domain" description="PAC" evidence="4">
    <location>
        <begin position="402"/>
        <end position="456"/>
    </location>
</feature>
<dbReference type="Pfam" id="PF00990">
    <property type="entry name" value="GGDEF"/>
    <property type="match status" value="1"/>
</dbReference>
<protein>
    <submittedName>
        <fullName evidence="6">Diguanylate cyclase</fullName>
    </submittedName>
</protein>
<dbReference type="RefSeq" id="WP_151056716.1">
    <property type="nucleotide sequence ID" value="NZ_CP044222.1"/>
</dbReference>
<dbReference type="InterPro" id="IPR035965">
    <property type="entry name" value="PAS-like_dom_sf"/>
</dbReference>
<dbReference type="CDD" id="cd01949">
    <property type="entry name" value="GGDEF"/>
    <property type="match status" value="1"/>
</dbReference>
<dbReference type="InterPro" id="IPR000700">
    <property type="entry name" value="PAS-assoc_C"/>
</dbReference>